<reference evidence="5" key="1">
    <citation type="journal article" date="2019" name="Int. J. Syst. Evol. Microbiol.">
        <title>The Global Catalogue of Microorganisms (GCM) 10K type strain sequencing project: providing services to taxonomists for standard genome sequencing and annotation.</title>
        <authorList>
            <consortium name="The Broad Institute Genomics Platform"/>
            <consortium name="The Broad Institute Genome Sequencing Center for Infectious Disease"/>
            <person name="Wu L."/>
            <person name="Ma J."/>
        </authorList>
    </citation>
    <scope>NUCLEOTIDE SEQUENCE [LARGE SCALE GENOMIC DNA]</scope>
    <source>
        <strain evidence="5">KCTC 42182</strain>
    </source>
</reference>
<evidence type="ECO:0000313" key="4">
    <source>
        <dbReference type="EMBL" id="MFC3677467.1"/>
    </source>
</evidence>
<dbReference type="SUPFAM" id="SSF110997">
    <property type="entry name" value="Sporulation related repeat"/>
    <property type="match status" value="1"/>
</dbReference>
<sequence length="298" mass="30598">MSDLRTERGGRPVPGDEQQGGSPKRMITAAIALGAVAAFGIGIWFAYDQGVKRGSSGAPPLIRADQGPTKVAPENPGGMQVPNQDKQIYDRIGGNVPPAGDDGKTERLLPPPERPSASVATAPATGPAGSAPSVTVPMRPAPSPVPNQAPNQAQGQQGQAATGIPNQTNAPSAMPLSQAEKTQAERTPAAKPAESKPAAKPAAEAPAKTASLASPGGSAKVQLASLKDQADAQATWNRLQKKFPELLNGLTPSYEKVEIPNKGAFVRLQVGPLKDRAAAQSLCQQLAAKNQGCIVVSK</sequence>
<comment type="caution">
    <text evidence="4">The sequence shown here is derived from an EMBL/GenBank/DDBJ whole genome shotgun (WGS) entry which is preliminary data.</text>
</comment>
<evidence type="ECO:0000256" key="1">
    <source>
        <dbReference type="SAM" id="MobiDB-lite"/>
    </source>
</evidence>
<dbReference type="Gene3D" id="3.30.70.1070">
    <property type="entry name" value="Sporulation related repeat"/>
    <property type="match status" value="1"/>
</dbReference>
<name>A0ABV7VKP2_9PROT</name>
<feature type="transmembrane region" description="Helical" evidence="2">
    <location>
        <begin position="26"/>
        <end position="47"/>
    </location>
</feature>
<dbReference type="InterPro" id="IPR036680">
    <property type="entry name" value="SPOR-like_sf"/>
</dbReference>
<keyword evidence="2" id="KW-1133">Transmembrane helix</keyword>
<organism evidence="4 5">
    <name type="scientific">Ferrovibrio xuzhouensis</name>
    <dbReference type="NCBI Taxonomy" id="1576914"/>
    <lineage>
        <taxon>Bacteria</taxon>
        <taxon>Pseudomonadati</taxon>
        <taxon>Pseudomonadota</taxon>
        <taxon>Alphaproteobacteria</taxon>
        <taxon>Rhodospirillales</taxon>
        <taxon>Rhodospirillaceae</taxon>
        <taxon>Ferrovibrio</taxon>
    </lineage>
</organism>
<gene>
    <name evidence="4" type="ORF">ACFOOQ_18075</name>
</gene>
<feature type="region of interest" description="Disordered" evidence="1">
    <location>
        <begin position="54"/>
        <end position="219"/>
    </location>
</feature>
<feature type="compositionally biased region" description="Basic and acidic residues" evidence="1">
    <location>
        <begin position="1"/>
        <end position="10"/>
    </location>
</feature>
<dbReference type="Proteomes" id="UP001595711">
    <property type="component" value="Unassembled WGS sequence"/>
</dbReference>
<accession>A0ABV7VKP2</accession>
<feature type="region of interest" description="Disordered" evidence="1">
    <location>
        <begin position="1"/>
        <end position="23"/>
    </location>
</feature>
<dbReference type="EMBL" id="JBHRYJ010000004">
    <property type="protein sequence ID" value="MFC3677467.1"/>
    <property type="molecule type" value="Genomic_DNA"/>
</dbReference>
<feature type="compositionally biased region" description="Low complexity" evidence="1">
    <location>
        <begin position="187"/>
        <end position="211"/>
    </location>
</feature>
<keyword evidence="5" id="KW-1185">Reference proteome</keyword>
<dbReference type="InterPro" id="IPR007730">
    <property type="entry name" value="SPOR-like_dom"/>
</dbReference>
<feature type="compositionally biased region" description="Low complexity" evidence="1">
    <location>
        <begin position="148"/>
        <end position="161"/>
    </location>
</feature>
<dbReference type="RefSeq" id="WP_379729010.1">
    <property type="nucleotide sequence ID" value="NZ_JBHRYJ010000004.1"/>
</dbReference>
<protein>
    <submittedName>
        <fullName evidence="4">SPOR domain-containing protein</fullName>
    </submittedName>
</protein>
<dbReference type="Pfam" id="PF05036">
    <property type="entry name" value="SPOR"/>
    <property type="match status" value="1"/>
</dbReference>
<feature type="compositionally biased region" description="Low complexity" evidence="1">
    <location>
        <begin position="115"/>
        <end position="134"/>
    </location>
</feature>
<evidence type="ECO:0000259" key="3">
    <source>
        <dbReference type="PROSITE" id="PS51724"/>
    </source>
</evidence>
<evidence type="ECO:0000256" key="2">
    <source>
        <dbReference type="SAM" id="Phobius"/>
    </source>
</evidence>
<keyword evidence="2" id="KW-0472">Membrane</keyword>
<keyword evidence="2" id="KW-0812">Transmembrane</keyword>
<evidence type="ECO:0000313" key="5">
    <source>
        <dbReference type="Proteomes" id="UP001595711"/>
    </source>
</evidence>
<dbReference type="PROSITE" id="PS51724">
    <property type="entry name" value="SPOR"/>
    <property type="match status" value="1"/>
</dbReference>
<proteinExistence type="predicted"/>
<feature type="domain" description="SPOR" evidence="3">
    <location>
        <begin position="213"/>
        <end position="298"/>
    </location>
</feature>